<dbReference type="InterPro" id="IPR050426">
    <property type="entry name" value="Glycosyltransferase_28"/>
</dbReference>
<feature type="compositionally biased region" description="Basic and acidic residues" evidence="2">
    <location>
        <begin position="890"/>
        <end position="906"/>
    </location>
</feature>
<dbReference type="EMBL" id="LAZP02000035">
    <property type="protein sequence ID" value="PFH62255.1"/>
    <property type="molecule type" value="Genomic_DNA"/>
</dbReference>
<feature type="compositionally biased region" description="Basic residues" evidence="2">
    <location>
        <begin position="779"/>
        <end position="806"/>
    </location>
</feature>
<name>A0A2A9PL80_OPHUN</name>
<dbReference type="GO" id="GO:0005975">
    <property type="term" value="P:carbohydrate metabolic process"/>
    <property type="evidence" value="ECO:0007669"/>
    <property type="project" value="InterPro"/>
</dbReference>
<keyword evidence="1" id="KW-0808">Transferase</keyword>
<feature type="compositionally biased region" description="Low complexity" evidence="2">
    <location>
        <begin position="758"/>
        <end position="770"/>
    </location>
</feature>
<sequence length="1155" mass="127757">MFWPKAKEPEAGVDNAVQLPETTEAYSTAPEQQPVAPEHNSSVPEQHSSMPEQHSRVPEQDSSVPQQHPRAPEQHSRVPEQQPHVSRQHQTMPQPHSTAADHASTTAGQVSGVTDTAAEQTGVVPETVPEADNNSSSSSENDDSSHGSSWTSSTDEYLYADRGNQRRHPWLGNKNEYSGGRMDGRLRIRNRDVRHSCRATCSISKTMGRPVKGFKRGETSAAEELAVDPEAQSTSEISARREPAVPHLNVVVMVIGSRSEVQPFVKLAKLLHQTYGHRVRIATHPAFKDMIEKEHGLEFFSVGGEPSELLEYMVNNPGAISDLKTARFGKVGKRRHVTAEIFEGFWRSCTEASDGRVITGDEDDEVKPFIADCIMANPASYVHMDCAEALGIPLQIINTFPSTPTHLFPHPLAVLQKPHKRRSSEKRSYANFMSYPVVERKVWQGLGCSVNRFRANTLSLDRTSHLWASGATYRQRVPHTYLWSTGLVPKPTDWREEIDVSGFVFPDIAADKFTSPRLLEEFLAAGEAPIYIGFGSIVVEDGARMTDMIFEAVRKAGVRALVSKNWEGLGGDVEIPDHIHLVDDDVPYEWLFARVKACVIHGDAVTTASALKHALPTMVVPFFEDHHFWGGVVSRLGAGPQPISYRQLDSDRLAEGIMYCLKSEAKEAATNIGALIEQDGDGAQNAVKSLQHHMSLYGRPSTRCCIFPDEIAVWQVKKSDHVRLSPLGAEILVLNGYLTYQELRLVRQMDWNDHRGSGDPVSGAVSSVGATVGGMAHGGCRRPVKRKPAKKRSKNKSEKKRRRKDKQRVDRELPEEQSMDDAASSQDDCTTASISTAEDVRRAYSNSTAERRRRRRSKTTAAAAQRNRPTTSLSTAERDHGQTTSTTPAEQDRRTTSISTLERDRATTTTPTLHSRTETAAHSSPSRGKRTAWIMAKSPADLAYSSAQGLHNTPVLYGDRLVRKHERITGIRSGLRASGREFVYGFYDGFTGLVTQPVYGAKTDGALGFFKGMGKGLGGLVLKPVSAILSPIGYSMHGVTKQVERRCSPLPTIRHKRMKQGESRMQTLSAEERNLVQERVIKGWGVMRELQSELAEAVRKRGKRSTRLLDTSVLFADVNVASQSARLLREGKTIEEAIASAREYETNPVSRSTSS</sequence>
<evidence type="ECO:0000259" key="3">
    <source>
        <dbReference type="Pfam" id="PF03033"/>
    </source>
</evidence>
<reference evidence="5 6" key="1">
    <citation type="journal article" date="2015" name="BMC Genomics">
        <title>Gene expression during zombie ant biting behavior reflects the complexity underlying fungal parasitic behavioral manipulation.</title>
        <authorList>
            <person name="de Bekker C."/>
            <person name="Ohm R.A."/>
            <person name="Loreto R.G."/>
            <person name="Sebastian A."/>
            <person name="Albert I."/>
            <person name="Merrow M."/>
            <person name="Brachmann A."/>
            <person name="Hughes D.P."/>
        </authorList>
    </citation>
    <scope>NUCLEOTIDE SEQUENCE [LARGE SCALE GENOMIC DNA]</scope>
    <source>
        <strain evidence="5 6">SC16a</strain>
    </source>
</reference>
<feature type="domain" description="Glycosyltransferase family 28 N-terminal" evidence="3">
    <location>
        <begin position="250"/>
        <end position="408"/>
    </location>
</feature>
<evidence type="ECO:0000256" key="1">
    <source>
        <dbReference type="ARBA" id="ARBA00022679"/>
    </source>
</evidence>
<dbReference type="InterPro" id="IPR002213">
    <property type="entry name" value="UDP_glucos_trans"/>
</dbReference>
<dbReference type="STRING" id="268505.A0A2A9PL80"/>
<reference evidence="5 6" key="2">
    <citation type="journal article" date="2017" name="Sci. Rep.">
        <title>Ant-infecting Ophiocordyceps genomes reveal a high diversity of potential behavioral manipulation genes and a possible major role for enterotoxins.</title>
        <authorList>
            <person name="de Bekker C."/>
            <person name="Ohm R.A."/>
            <person name="Evans H.C."/>
            <person name="Brachmann A."/>
            <person name="Hughes D.P."/>
        </authorList>
    </citation>
    <scope>NUCLEOTIDE SEQUENCE [LARGE SCALE GENOMIC DNA]</scope>
    <source>
        <strain evidence="5 6">SC16a</strain>
    </source>
</reference>
<dbReference type="GO" id="GO:0016906">
    <property type="term" value="F:sterol 3-beta-glucosyltransferase activity"/>
    <property type="evidence" value="ECO:0007669"/>
    <property type="project" value="UniProtKB-ARBA"/>
</dbReference>
<evidence type="ECO:0000313" key="5">
    <source>
        <dbReference type="EMBL" id="PFH62255.1"/>
    </source>
</evidence>
<keyword evidence="6" id="KW-1185">Reference proteome</keyword>
<dbReference type="CDD" id="cd03784">
    <property type="entry name" value="GT1_Gtf-like"/>
    <property type="match status" value="1"/>
</dbReference>
<evidence type="ECO:0000256" key="2">
    <source>
        <dbReference type="SAM" id="MobiDB-lite"/>
    </source>
</evidence>
<dbReference type="Proteomes" id="UP000037136">
    <property type="component" value="Unassembled WGS sequence"/>
</dbReference>
<dbReference type="Pfam" id="PF06722">
    <property type="entry name" value="EryCIII-like_C"/>
    <property type="match status" value="1"/>
</dbReference>
<dbReference type="OrthoDB" id="5835829at2759"/>
<feature type="compositionally biased region" description="Polar residues" evidence="2">
    <location>
        <begin position="39"/>
        <end position="52"/>
    </location>
</feature>
<dbReference type="PANTHER" id="PTHR48050">
    <property type="entry name" value="STEROL 3-BETA-GLUCOSYLTRANSFERASE"/>
    <property type="match status" value="1"/>
</dbReference>
<dbReference type="InterPro" id="IPR004276">
    <property type="entry name" value="GlycoTrans_28_N"/>
</dbReference>
<protein>
    <submittedName>
        <fullName evidence="5">Uncharacterized protein</fullName>
    </submittedName>
</protein>
<feature type="compositionally biased region" description="Polar residues" evidence="2">
    <location>
        <begin position="83"/>
        <end position="95"/>
    </location>
</feature>
<dbReference type="Gene3D" id="3.40.50.2000">
    <property type="entry name" value="Glycogen Phosphorylase B"/>
    <property type="match status" value="2"/>
</dbReference>
<proteinExistence type="predicted"/>
<accession>A0A2A9PL80</accession>
<feature type="compositionally biased region" description="Polar residues" evidence="2">
    <location>
        <begin position="108"/>
        <end position="119"/>
    </location>
</feature>
<gene>
    <name evidence="5" type="ORF">XA68_14386</name>
</gene>
<evidence type="ECO:0000259" key="4">
    <source>
        <dbReference type="Pfam" id="PF06722"/>
    </source>
</evidence>
<organism evidence="5 6">
    <name type="scientific">Ophiocordyceps unilateralis</name>
    <name type="common">Zombie-ant fungus</name>
    <name type="synonym">Torrubia unilateralis</name>
    <dbReference type="NCBI Taxonomy" id="268505"/>
    <lineage>
        <taxon>Eukaryota</taxon>
        <taxon>Fungi</taxon>
        <taxon>Dikarya</taxon>
        <taxon>Ascomycota</taxon>
        <taxon>Pezizomycotina</taxon>
        <taxon>Sordariomycetes</taxon>
        <taxon>Hypocreomycetidae</taxon>
        <taxon>Hypocreales</taxon>
        <taxon>Ophiocordycipitaceae</taxon>
        <taxon>Ophiocordyceps</taxon>
    </lineage>
</organism>
<dbReference type="FunFam" id="3.40.50.2000:FF:000009">
    <property type="entry name" value="Sterol 3-beta-glucosyltransferase UGT80A2"/>
    <property type="match status" value="1"/>
</dbReference>
<evidence type="ECO:0000313" key="6">
    <source>
        <dbReference type="Proteomes" id="UP000037136"/>
    </source>
</evidence>
<dbReference type="Pfam" id="PF03033">
    <property type="entry name" value="Glyco_transf_28"/>
    <property type="match status" value="1"/>
</dbReference>
<feature type="region of interest" description="Disordered" evidence="2">
    <location>
        <begin position="755"/>
        <end position="930"/>
    </location>
</feature>
<comment type="caution">
    <text evidence="5">The sequence shown here is derived from an EMBL/GenBank/DDBJ whole genome shotgun (WGS) entry which is preliminary data.</text>
</comment>
<feature type="compositionally biased region" description="Polar residues" evidence="2">
    <location>
        <begin position="20"/>
        <end position="31"/>
    </location>
</feature>
<dbReference type="InterPro" id="IPR010610">
    <property type="entry name" value="EryCIII-like_C"/>
</dbReference>
<dbReference type="SUPFAM" id="SSF53756">
    <property type="entry name" value="UDP-Glycosyltransferase/glycogen phosphorylase"/>
    <property type="match status" value="1"/>
</dbReference>
<dbReference type="PANTHER" id="PTHR48050:SF5">
    <property type="entry name" value="UDP-GLUCOSE,STEROL TRANSFERASE"/>
    <property type="match status" value="1"/>
</dbReference>
<feature type="domain" description="Erythromycin biosynthesis protein CIII-like C-terminal" evidence="4">
    <location>
        <begin position="574"/>
        <end position="669"/>
    </location>
</feature>
<dbReference type="AlphaFoldDB" id="A0A2A9PL80"/>
<feature type="compositionally biased region" description="Basic and acidic residues" evidence="2">
    <location>
        <begin position="1"/>
        <end position="10"/>
    </location>
</feature>
<feature type="compositionally biased region" description="Low complexity" evidence="2">
    <location>
        <begin position="96"/>
        <end position="107"/>
    </location>
</feature>
<feature type="compositionally biased region" description="Polar residues" evidence="2">
    <location>
        <begin position="907"/>
        <end position="926"/>
    </location>
</feature>
<feature type="region of interest" description="Disordered" evidence="2">
    <location>
        <begin position="1"/>
        <end position="153"/>
    </location>
</feature>